<comment type="caution">
    <text evidence="2">The sequence shown here is derived from an EMBL/GenBank/DDBJ whole genome shotgun (WGS) entry which is preliminary data.</text>
</comment>
<organism evidence="2 3">
    <name type="scientific">Cyclostephanos tholiformis</name>
    <dbReference type="NCBI Taxonomy" id="382380"/>
    <lineage>
        <taxon>Eukaryota</taxon>
        <taxon>Sar</taxon>
        <taxon>Stramenopiles</taxon>
        <taxon>Ochrophyta</taxon>
        <taxon>Bacillariophyta</taxon>
        <taxon>Coscinodiscophyceae</taxon>
        <taxon>Thalassiosirophycidae</taxon>
        <taxon>Stephanodiscales</taxon>
        <taxon>Stephanodiscaceae</taxon>
        <taxon>Cyclostephanos</taxon>
    </lineage>
</organism>
<evidence type="ECO:0000313" key="2">
    <source>
        <dbReference type="EMBL" id="KAL3823341.1"/>
    </source>
</evidence>
<dbReference type="EMBL" id="JALLPB020000040">
    <property type="protein sequence ID" value="KAL3823341.1"/>
    <property type="molecule type" value="Genomic_DNA"/>
</dbReference>
<feature type="region of interest" description="Disordered" evidence="1">
    <location>
        <begin position="165"/>
        <end position="185"/>
    </location>
</feature>
<proteinExistence type="predicted"/>
<evidence type="ECO:0000256" key="1">
    <source>
        <dbReference type="SAM" id="MobiDB-lite"/>
    </source>
</evidence>
<accession>A0ABD3SFJ8</accession>
<gene>
    <name evidence="2" type="ORF">ACHAXA_010476</name>
</gene>
<protein>
    <recommendedName>
        <fullName evidence="4">C2 domain-containing protein</fullName>
    </recommendedName>
</protein>
<evidence type="ECO:0000313" key="3">
    <source>
        <dbReference type="Proteomes" id="UP001530377"/>
    </source>
</evidence>
<evidence type="ECO:0008006" key="4">
    <source>
        <dbReference type="Google" id="ProtNLM"/>
    </source>
</evidence>
<dbReference type="Proteomes" id="UP001530377">
    <property type="component" value="Unassembled WGS sequence"/>
</dbReference>
<sequence length="673" mass="73855">MLKDRTPPRIGRKTPANTKGGEDNNNSVGEICGILDRIDSDDPAVPLDSIESYAIHHDEIVTALIDEACQHATEANSRSPHRTKRNTSKPLGIGSPGVHKLLKRARSDMTGGVVDRKHLQTATPPRRKFSSMNSKMISNDPSDFFHQDCILQKEMESDIQMPKLGFGLPNSRSKSNDGVPSATGREDTLLKLQKKLSLLGDIESGKYGMAAEMLRSDAVAFAKQVDSNDFTKKKRANGSKVETRSILTLRMGFVSMSYGILLQWDCGTGLVELIVLRKMCRDDFLKGKGDGDQSARESNHLISGSQRNLQTKMPLVPPKPALIPAPLADVSPTEVSLDSISPSDFLQNASLPTNPLVSILSGASTSKSEYLLSVSVLRVTGLFSECDNCRNSNSVERTVRGRTVRPFIRFSLGKHDHCTSVTVLNNGNAKWSHRHHNSCLLPCPPEGLRWFAGREDLIVEVHNDWVNPRSSGKVGISSLRQQMFGVNSGERTSPHKDRPILAAVKVPLSSVNIEDDDDISDGGGTRKHIFKDSASSTKITMPLRMHCCSNAPMGSISLKITMKVPPQGGGANTSLKPPIPAKPNIQFVNENIELGPLTRILDGWSLGGGVRETKDAAKSKSWKKRNRLRWSKRFDLHTRRWSNLSPTSTSSSPKKKGNQGEGAYGWFTFLNTK</sequence>
<feature type="region of interest" description="Disordered" evidence="1">
    <location>
        <begin position="73"/>
        <end position="97"/>
    </location>
</feature>
<feature type="region of interest" description="Disordered" evidence="1">
    <location>
        <begin position="1"/>
        <end position="26"/>
    </location>
</feature>
<dbReference type="AlphaFoldDB" id="A0ABD3SFJ8"/>
<feature type="region of interest" description="Disordered" evidence="1">
    <location>
        <begin position="641"/>
        <end position="660"/>
    </location>
</feature>
<name>A0ABD3SFJ8_9STRA</name>
<reference evidence="2 3" key="1">
    <citation type="submission" date="2024-10" db="EMBL/GenBank/DDBJ databases">
        <title>Updated reference genomes for cyclostephanoid diatoms.</title>
        <authorList>
            <person name="Roberts W.R."/>
            <person name="Alverson A.J."/>
        </authorList>
    </citation>
    <scope>NUCLEOTIDE SEQUENCE [LARGE SCALE GENOMIC DNA]</scope>
    <source>
        <strain evidence="2 3">AJA228-03</strain>
    </source>
</reference>
<keyword evidence="3" id="KW-1185">Reference proteome</keyword>